<sequence>MILCLLRSSSTDVAKASMSQLSRHKRRGRFPPFWKIALSAFLSLSLVSCTNENERFDKQMQQILSWSASAEMILDARIAKNVPEGFTDLAVEKCQTEISDIASQLPQTARTAHARAAVVMLNGLISAAHDEIGHGRLEQGHQHIAELHRYQAEQRSTLGAGG</sequence>
<protein>
    <submittedName>
        <fullName evidence="1">Uncharacterized protein</fullName>
    </submittedName>
</protein>
<proteinExistence type="predicted"/>
<dbReference type="AlphaFoldDB" id="A0A7Y2R7F6"/>
<organism evidence="1 2">
    <name type="scientific">Rhizobium laguerreae</name>
    <dbReference type="NCBI Taxonomy" id="1076926"/>
    <lineage>
        <taxon>Bacteria</taxon>
        <taxon>Pseudomonadati</taxon>
        <taxon>Pseudomonadota</taxon>
        <taxon>Alphaproteobacteria</taxon>
        <taxon>Hyphomicrobiales</taxon>
        <taxon>Rhizobiaceae</taxon>
        <taxon>Rhizobium/Agrobacterium group</taxon>
        <taxon>Rhizobium</taxon>
    </lineage>
</organism>
<name>A0A7Y2R7F6_9HYPH</name>
<evidence type="ECO:0000313" key="2">
    <source>
        <dbReference type="Proteomes" id="UP000530654"/>
    </source>
</evidence>
<comment type="caution">
    <text evidence="1">The sequence shown here is derived from an EMBL/GenBank/DDBJ whole genome shotgun (WGS) entry which is preliminary data.</text>
</comment>
<gene>
    <name evidence="1" type="ORF">HLI17_21205</name>
</gene>
<dbReference type="OrthoDB" id="8365209at2"/>
<accession>A0A7Y2R7F6</accession>
<dbReference type="RefSeq" id="WP_162118198.1">
    <property type="nucleotide sequence ID" value="NZ_JAAEAB010000022.1"/>
</dbReference>
<dbReference type="EMBL" id="JABEQY010000019">
    <property type="protein sequence ID" value="NNH65776.1"/>
    <property type="molecule type" value="Genomic_DNA"/>
</dbReference>
<reference evidence="1 2" key="1">
    <citation type="submission" date="2020-04" db="EMBL/GenBank/DDBJ databases">
        <title>Rhizobium bacterial biofertilizers improve the content of phenolic compounds of Lactuca sativa L. under non-saline and saline-stress conditions.</title>
        <authorList>
            <person name="Ayuso-Calles M."/>
            <person name="Garcia-Estevez I."/>
            <person name="Jimenez-Gomez A."/>
            <person name="Flores-Felix J.D."/>
            <person name="Escribano-Bailon M."/>
            <person name="Rivas R."/>
        </authorList>
    </citation>
    <scope>NUCLEOTIDE SEQUENCE [LARGE SCALE GENOMIC DNA]</scope>
    <source>
        <strain evidence="1 2">GPTR02</strain>
    </source>
</reference>
<evidence type="ECO:0000313" key="1">
    <source>
        <dbReference type="EMBL" id="NNH65776.1"/>
    </source>
</evidence>
<dbReference type="Proteomes" id="UP000530654">
    <property type="component" value="Unassembled WGS sequence"/>
</dbReference>